<accession>A0ABM7H2M2</accession>
<dbReference type="EMBL" id="AP019781">
    <property type="protein sequence ID" value="BBL67053.1"/>
    <property type="molecule type" value="Genomic_DNA"/>
</dbReference>
<name>A0ABM7H2M2_9EURY</name>
<reference evidence="1 2" key="1">
    <citation type="submission" date="2019-06" db="EMBL/GenBank/DDBJ databases">
        <title>Complete genome sequence of Methanoculleus chikugoensis strain MG62.</title>
        <authorList>
            <person name="Asakawa S."/>
            <person name="Dianou D."/>
        </authorList>
    </citation>
    <scope>NUCLEOTIDE SEQUENCE [LARGE SCALE GENOMIC DNA]</scope>
    <source>
        <strain evidence="1 2">MG62</strain>
    </source>
</reference>
<dbReference type="Proteomes" id="UP000824969">
    <property type="component" value="Chromosome"/>
</dbReference>
<gene>
    <name evidence="1" type="ORF">MchiMG62_02340</name>
</gene>
<proteinExistence type="predicted"/>
<evidence type="ECO:0000313" key="1">
    <source>
        <dbReference type="EMBL" id="BBL67053.1"/>
    </source>
</evidence>
<organism evidence="1 2">
    <name type="scientific">Methanoculleus chikugoensis</name>
    <dbReference type="NCBI Taxonomy" id="118126"/>
    <lineage>
        <taxon>Archaea</taxon>
        <taxon>Methanobacteriati</taxon>
        <taxon>Methanobacteriota</taxon>
        <taxon>Stenosarchaea group</taxon>
        <taxon>Methanomicrobia</taxon>
        <taxon>Methanomicrobiales</taxon>
        <taxon>Methanomicrobiaceae</taxon>
        <taxon>Methanoculleus</taxon>
    </lineage>
</organism>
<protein>
    <submittedName>
        <fullName evidence="1">Uncharacterized protein</fullName>
    </submittedName>
</protein>
<evidence type="ECO:0000313" key="2">
    <source>
        <dbReference type="Proteomes" id="UP000824969"/>
    </source>
</evidence>
<sequence length="73" mass="8012">MGHRTVQKWLILRPTTFPAARSVVVLPYMRSPATGAGSAGSVIFPGASSRAAPLSYMIYHEEFITIYNVKSKK</sequence>
<keyword evidence="2" id="KW-1185">Reference proteome</keyword>